<dbReference type="OrthoDB" id="9895617at2759"/>
<accession>A0A0B7N3U7</accession>
<gene>
    <name evidence="3" type="primary">PARPA_05975.1 scaffold 20345</name>
</gene>
<protein>
    <recommendedName>
        <fullName evidence="2">Ricin B lectin domain-containing protein</fullName>
    </recommendedName>
</protein>
<keyword evidence="4" id="KW-1185">Reference proteome</keyword>
<dbReference type="CDD" id="cd23454">
    <property type="entry name" value="beta-trefoil_Ricin_GllA-1"/>
    <property type="match status" value="1"/>
</dbReference>
<organism evidence="3 4">
    <name type="scientific">Parasitella parasitica</name>
    <dbReference type="NCBI Taxonomy" id="35722"/>
    <lineage>
        <taxon>Eukaryota</taxon>
        <taxon>Fungi</taxon>
        <taxon>Fungi incertae sedis</taxon>
        <taxon>Mucoromycota</taxon>
        <taxon>Mucoromycotina</taxon>
        <taxon>Mucoromycetes</taxon>
        <taxon>Mucorales</taxon>
        <taxon>Mucorineae</taxon>
        <taxon>Mucoraceae</taxon>
        <taxon>Parasitella</taxon>
    </lineage>
</organism>
<name>A0A0B7N3U7_9FUNG</name>
<evidence type="ECO:0000313" key="4">
    <source>
        <dbReference type="Proteomes" id="UP000054107"/>
    </source>
</evidence>
<reference evidence="3 4" key="1">
    <citation type="submission" date="2014-09" db="EMBL/GenBank/DDBJ databases">
        <authorList>
            <person name="Ellenberger Sabrina"/>
        </authorList>
    </citation>
    <scope>NUCLEOTIDE SEQUENCE [LARGE SCALE GENOMIC DNA]</scope>
    <source>
        <strain evidence="3 4">CBS 412.66</strain>
    </source>
</reference>
<evidence type="ECO:0000259" key="2">
    <source>
        <dbReference type="Pfam" id="PF14200"/>
    </source>
</evidence>
<dbReference type="EMBL" id="LN727311">
    <property type="protein sequence ID" value="CEP12062.1"/>
    <property type="molecule type" value="Genomic_DNA"/>
</dbReference>
<evidence type="ECO:0000256" key="1">
    <source>
        <dbReference type="SAM" id="MobiDB-lite"/>
    </source>
</evidence>
<dbReference type="InterPro" id="IPR000772">
    <property type="entry name" value="Ricin_B_lectin"/>
</dbReference>
<proteinExistence type="predicted"/>
<dbReference type="PROSITE" id="PS50231">
    <property type="entry name" value="RICIN_B_LECTIN"/>
    <property type="match status" value="1"/>
</dbReference>
<sequence>MGELTTLQPDTNLVIWPRKPENDWDNQLWRAEDGFLINKKSGLVMDIRGGNLQSDSQIVQYERKITMAHNQRWGFRDGFIYCLADPRLVLDIKGGSDKNGTEVILYKRKDKNNQNQQWTIKPVPDAGHASNTAAGYGYSRQPAPPIYGQKPSGYGQPNTPSGYGVNSAPGQNQSNYNQHSYGQPPNPPRYDHSSRR</sequence>
<evidence type="ECO:0000313" key="3">
    <source>
        <dbReference type="EMBL" id="CEP12062.1"/>
    </source>
</evidence>
<feature type="domain" description="Ricin B lectin" evidence="2">
    <location>
        <begin position="25"/>
        <end position="106"/>
    </location>
</feature>
<dbReference type="SUPFAM" id="SSF50370">
    <property type="entry name" value="Ricin B-like lectins"/>
    <property type="match status" value="1"/>
</dbReference>
<dbReference type="Proteomes" id="UP000054107">
    <property type="component" value="Unassembled WGS sequence"/>
</dbReference>
<dbReference type="AlphaFoldDB" id="A0A0B7N3U7"/>
<feature type="region of interest" description="Disordered" evidence="1">
    <location>
        <begin position="131"/>
        <end position="196"/>
    </location>
</feature>
<dbReference type="STRING" id="35722.A0A0B7N3U7"/>
<feature type="compositionally biased region" description="Polar residues" evidence="1">
    <location>
        <begin position="168"/>
        <end position="183"/>
    </location>
</feature>
<dbReference type="Pfam" id="PF14200">
    <property type="entry name" value="RicinB_lectin_2"/>
    <property type="match status" value="1"/>
</dbReference>
<dbReference type="InterPro" id="IPR035992">
    <property type="entry name" value="Ricin_B-like_lectins"/>
</dbReference>
<dbReference type="Gene3D" id="2.80.10.50">
    <property type="match status" value="1"/>
</dbReference>